<sequence length="466" mass="48682">MRFFALSAAIIAIVAPVLAAPTPFAPQGAHVARDDIKSEISTLINDAQSSGLINSTEAGQLEQIVNLVNPQDMQMLLGAIQTDLQGFLSMLSSSTQASKRDAASDLDSLIQQAQSAGILSQQAASVLEGIVAAGEAAAPEIEAIINQLKGQLQAAGVSKRDNWVTKIETDAAQAVSLGIISQTTADGIDAAALMAENDTAKLEQIYNEVVGYLQAAGITPSAKRTDWVSMVEDVTAQALAAGLINQAESDFIDGVATSASTDATKLQGLYNQVVSYLKAAGIVPSARDSNPAQDLETLINDAVNAGVLTQQDAQVFDSLINSFSSSQIENLINQLKSQLGLQRRHIPFPTLGPHPPFPSNLPPFPTLGPVPQVPKNKRVMPLEPLPPSSGEPKWAPGPVVVADVEARHIPFPTLGPIPTLPSDLPPHPTLPPTPTLGPHPSGSITLPPVPTLGPTPTLPGRAVDLD</sequence>
<feature type="region of interest" description="Disordered" evidence="1">
    <location>
        <begin position="418"/>
        <end position="466"/>
    </location>
</feature>
<feature type="compositionally biased region" description="Pro residues" evidence="1">
    <location>
        <begin position="447"/>
        <end position="457"/>
    </location>
</feature>
<gene>
    <name evidence="3" type="ORF">CONPUDRAFT_153663</name>
</gene>
<proteinExistence type="predicted"/>
<keyword evidence="2" id="KW-0732">Signal</keyword>
<reference evidence="4" key="1">
    <citation type="journal article" date="2012" name="Science">
        <title>The Paleozoic origin of enzymatic lignin decomposition reconstructed from 31 fungal genomes.</title>
        <authorList>
            <person name="Floudas D."/>
            <person name="Binder M."/>
            <person name="Riley R."/>
            <person name="Barry K."/>
            <person name="Blanchette R.A."/>
            <person name="Henrissat B."/>
            <person name="Martinez A.T."/>
            <person name="Otillar R."/>
            <person name="Spatafora J.W."/>
            <person name="Yadav J.S."/>
            <person name="Aerts A."/>
            <person name="Benoit I."/>
            <person name="Boyd A."/>
            <person name="Carlson A."/>
            <person name="Copeland A."/>
            <person name="Coutinho P.M."/>
            <person name="de Vries R.P."/>
            <person name="Ferreira P."/>
            <person name="Findley K."/>
            <person name="Foster B."/>
            <person name="Gaskell J."/>
            <person name="Glotzer D."/>
            <person name="Gorecki P."/>
            <person name="Heitman J."/>
            <person name="Hesse C."/>
            <person name="Hori C."/>
            <person name="Igarashi K."/>
            <person name="Jurgens J.A."/>
            <person name="Kallen N."/>
            <person name="Kersten P."/>
            <person name="Kohler A."/>
            <person name="Kuees U."/>
            <person name="Kumar T.K.A."/>
            <person name="Kuo A."/>
            <person name="LaButti K."/>
            <person name="Larrondo L.F."/>
            <person name="Lindquist E."/>
            <person name="Ling A."/>
            <person name="Lombard V."/>
            <person name="Lucas S."/>
            <person name="Lundell T."/>
            <person name="Martin R."/>
            <person name="McLaughlin D.J."/>
            <person name="Morgenstern I."/>
            <person name="Morin E."/>
            <person name="Murat C."/>
            <person name="Nagy L.G."/>
            <person name="Nolan M."/>
            <person name="Ohm R.A."/>
            <person name="Patyshakuliyeva A."/>
            <person name="Rokas A."/>
            <person name="Ruiz-Duenas F.J."/>
            <person name="Sabat G."/>
            <person name="Salamov A."/>
            <person name="Samejima M."/>
            <person name="Schmutz J."/>
            <person name="Slot J.C."/>
            <person name="St John F."/>
            <person name="Stenlid J."/>
            <person name="Sun H."/>
            <person name="Sun S."/>
            <person name="Syed K."/>
            <person name="Tsang A."/>
            <person name="Wiebenga A."/>
            <person name="Young D."/>
            <person name="Pisabarro A."/>
            <person name="Eastwood D.C."/>
            <person name="Martin F."/>
            <person name="Cullen D."/>
            <person name="Grigoriev I.V."/>
            <person name="Hibbett D.S."/>
        </authorList>
    </citation>
    <scope>NUCLEOTIDE SEQUENCE [LARGE SCALE GENOMIC DNA]</scope>
    <source>
        <strain evidence="4">RWD-64-598 SS2</strain>
    </source>
</reference>
<accession>A0A5M3MPR0</accession>
<dbReference type="KEGG" id="cput:CONPUDRAFT_153663"/>
<organism evidence="3 4">
    <name type="scientific">Coniophora puteana (strain RWD-64-598)</name>
    <name type="common">Brown rot fungus</name>
    <dbReference type="NCBI Taxonomy" id="741705"/>
    <lineage>
        <taxon>Eukaryota</taxon>
        <taxon>Fungi</taxon>
        <taxon>Dikarya</taxon>
        <taxon>Basidiomycota</taxon>
        <taxon>Agaricomycotina</taxon>
        <taxon>Agaricomycetes</taxon>
        <taxon>Agaricomycetidae</taxon>
        <taxon>Boletales</taxon>
        <taxon>Coniophorineae</taxon>
        <taxon>Coniophoraceae</taxon>
        <taxon>Coniophora</taxon>
    </lineage>
</organism>
<feature type="compositionally biased region" description="Pro residues" evidence="1">
    <location>
        <begin position="418"/>
        <end position="437"/>
    </location>
</feature>
<feature type="chain" id="PRO_5024447109" evidence="2">
    <location>
        <begin position="20"/>
        <end position="466"/>
    </location>
</feature>
<dbReference type="RefSeq" id="XP_007768531.1">
    <property type="nucleotide sequence ID" value="XM_007770341.1"/>
</dbReference>
<feature type="signal peptide" evidence="2">
    <location>
        <begin position="1"/>
        <end position="19"/>
    </location>
</feature>
<evidence type="ECO:0000256" key="1">
    <source>
        <dbReference type="SAM" id="MobiDB-lite"/>
    </source>
</evidence>
<evidence type="ECO:0000313" key="3">
    <source>
        <dbReference type="EMBL" id="EIW81113.1"/>
    </source>
</evidence>
<dbReference type="AlphaFoldDB" id="A0A5M3MPR0"/>
<evidence type="ECO:0000256" key="2">
    <source>
        <dbReference type="SAM" id="SignalP"/>
    </source>
</evidence>
<dbReference type="EMBL" id="JH711578">
    <property type="protein sequence ID" value="EIW81113.1"/>
    <property type="molecule type" value="Genomic_DNA"/>
</dbReference>
<dbReference type="Proteomes" id="UP000053558">
    <property type="component" value="Unassembled WGS sequence"/>
</dbReference>
<keyword evidence="4" id="KW-1185">Reference proteome</keyword>
<dbReference type="OrthoDB" id="2693501at2759"/>
<protein>
    <submittedName>
        <fullName evidence="3">Uncharacterized protein</fullName>
    </submittedName>
</protein>
<evidence type="ECO:0000313" key="4">
    <source>
        <dbReference type="Proteomes" id="UP000053558"/>
    </source>
</evidence>
<comment type="caution">
    <text evidence="3">The sequence shown here is derived from an EMBL/GenBank/DDBJ whole genome shotgun (WGS) entry which is preliminary data.</text>
</comment>
<name>A0A5M3MPR0_CONPW</name>
<dbReference type="GeneID" id="19203154"/>